<dbReference type="GO" id="GO:0016020">
    <property type="term" value="C:membrane"/>
    <property type="evidence" value="ECO:0007669"/>
    <property type="project" value="UniProtKB-SubCell"/>
</dbReference>
<accession>A0A139SLW3</accession>
<gene>
    <name evidence="9" type="ORF">AXK11_06215</name>
</gene>
<sequence length="354" mass="38517">MRTWRDIPQNVKPRAMPRAVRRRLWLRRLGWVGLACGLAALFVGAYAVARMMAEGELQLSRASNAEPISEVVLRTNGVLDQAWIVRRLALPPEATLLDLDLAALRERLLADRQVITVSLTRKFPTTLEVSLSERAPVARINVRASAGGPPRPQLVARDGVVYAGSGYDAQLLGELPWLGGVKLRRRAAGGETREGREGGAGFEPIFGMALVAELLATARNEAPALYKTWRVVSLARLESDAEIEVKTDSIDRIIFNARESAGFLRQIAQLDLLLDSVQASPGAISEINLAIGRMVDGRIQVPVTFREGADSHGARIEGPGRSGTSSIAVPAYPPVRSSPTPNFFHPTRPAAREF</sequence>
<name>A0A139SLW3_9BACT</name>
<evidence type="ECO:0000259" key="8">
    <source>
        <dbReference type="PROSITE" id="PS51779"/>
    </source>
</evidence>
<keyword evidence="7" id="KW-0131">Cell cycle</keyword>
<evidence type="ECO:0000256" key="5">
    <source>
        <dbReference type="ARBA" id="ARBA00022989"/>
    </source>
</evidence>
<dbReference type="PANTHER" id="PTHR35851:SF1">
    <property type="entry name" value="CELL DIVISION PROTEIN FTSQ"/>
    <property type="match status" value="1"/>
</dbReference>
<dbReference type="STRING" id="1548207.AXK11_06215"/>
<dbReference type="Gene3D" id="3.10.20.310">
    <property type="entry name" value="membrane protein fhac"/>
    <property type="match status" value="1"/>
</dbReference>
<organism evidence="9 10">
    <name type="scientific">Cephaloticoccus primus</name>
    <dbReference type="NCBI Taxonomy" id="1548207"/>
    <lineage>
        <taxon>Bacteria</taxon>
        <taxon>Pseudomonadati</taxon>
        <taxon>Verrucomicrobiota</taxon>
        <taxon>Opitutia</taxon>
        <taxon>Opitutales</taxon>
        <taxon>Opitutaceae</taxon>
        <taxon>Cephaloticoccus</taxon>
    </lineage>
</organism>
<dbReference type="Pfam" id="PF08478">
    <property type="entry name" value="POTRA_1"/>
    <property type="match status" value="1"/>
</dbReference>
<reference evidence="10" key="1">
    <citation type="submission" date="2016-02" db="EMBL/GenBank/DDBJ databases">
        <authorList>
            <person name="Sanders J.G."/>
            <person name="Lin J.Y."/>
            <person name="Wertz J.T."/>
            <person name="Russell J.A."/>
            <person name="Moreau C.S."/>
            <person name="Powell S."/>
        </authorList>
    </citation>
    <scope>NUCLEOTIDE SEQUENCE [LARGE SCALE GENOMIC DNA]</scope>
    <source>
        <strain evidence="10">CAG34</strain>
    </source>
</reference>
<keyword evidence="6" id="KW-0472">Membrane</keyword>
<dbReference type="InterPro" id="IPR013685">
    <property type="entry name" value="POTRA_FtsQ_type"/>
</dbReference>
<keyword evidence="5" id="KW-1133">Transmembrane helix</keyword>
<feature type="domain" description="POTRA" evidence="8">
    <location>
        <begin position="66"/>
        <end position="134"/>
    </location>
</feature>
<evidence type="ECO:0000256" key="7">
    <source>
        <dbReference type="ARBA" id="ARBA00023306"/>
    </source>
</evidence>
<dbReference type="AlphaFoldDB" id="A0A139SLW3"/>
<dbReference type="OrthoDB" id="187274at2"/>
<dbReference type="GO" id="GO:0090529">
    <property type="term" value="P:cell septum assembly"/>
    <property type="evidence" value="ECO:0007669"/>
    <property type="project" value="InterPro"/>
</dbReference>
<evidence type="ECO:0000313" key="9">
    <source>
        <dbReference type="EMBL" id="KXU35474.1"/>
    </source>
</evidence>
<dbReference type="PROSITE" id="PS51779">
    <property type="entry name" value="POTRA"/>
    <property type="match status" value="1"/>
</dbReference>
<dbReference type="RefSeq" id="WP_068630342.1">
    <property type="nucleotide sequence ID" value="NZ_LSZQ01000047.1"/>
</dbReference>
<comment type="caution">
    <text evidence="9">The sequence shown here is derived from an EMBL/GenBank/DDBJ whole genome shotgun (WGS) entry which is preliminary data.</text>
</comment>
<keyword evidence="2" id="KW-1003">Cell membrane</keyword>
<keyword evidence="10" id="KW-1185">Reference proteome</keyword>
<proteinExistence type="predicted"/>
<keyword evidence="4" id="KW-0812">Transmembrane</keyword>
<evidence type="ECO:0000256" key="6">
    <source>
        <dbReference type="ARBA" id="ARBA00023136"/>
    </source>
</evidence>
<comment type="subcellular location">
    <subcellularLocation>
        <location evidence="1">Membrane</location>
    </subcellularLocation>
</comment>
<evidence type="ECO:0000313" key="10">
    <source>
        <dbReference type="Proteomes" id="UP000070058"/>
    </source>
</evidence>
<dbReference type="EMBL" id="LSZQ01000047">
    <property type="protein sequence ID" value="KXU35474.1"/>
    <property type="molecule type" value="Genomic_DNA"/>
</dbReference>
<protein>
    <recommendedName>
        <fullName evidence="8">POTRA domain-containing protein</fullName>
    </recommendedName>
</protein>
<evidence type="ECO:0000256" key="2">
    <source>
        <dbReference type="ARBA" id="ARBA00022475"/>
    </source>
</evidence>
<dbReference type="Proteomes" id="UP000070058">
    <property type="component" value="Unassembled WGS sequence"/>
</dbReference>
<evidence type="ECO:0000256" key="3">
    <source>
        <dbReference type="ARBA" id="ARBA00022618"/>
    </source>
</evidence>
<dbReference type="InterPro" id="IPR034746">
    <property type="entry name" value="POTRA"/>
</dbReference>
<evidence type="ECO:0000256" key="1">
    <source>
        <dbReference type="ARBA" id="ARBA00004370"/>
    </source>
</evidence>
<dbReference type="PANTHER" id="PTHR35851">
    <property type="entry name" value="CELL DIVISION PROTEIN FTSQ"/>
    <property type="match status" value="1"/>
</dbReference>
<keyword evidence="3" id="KW-0132">Cell division</keyword>
<evidence type="ECO:0000256" key="4">
    <source>
        <dbReference type="ARBA" id="ARBA00022692"/>
    </source>
</evidence>
<dbReference type="InterPro" id="IPR026579">
    <property type="entry name" value="FtsQ"/>
</dbReference>